<dbReference type="STRING" id="1561003.Ark11_1398"/>
<name>A0A0S4M344_9BURK</name>
<proteinExistence type="predicted"/>
<reference evidence="2" key="1">
    <citation type="submission" date="2015-11" db="EMBL/GenBank/DDBJ databases">
        <authorList>
            <person name="Seth-Smith H.M.B."/>
        </authorList>
    </citation>
    <scope>NUCLEOTIDE SEQUENCE [LARGE SCALE GENOMIC DNA]</scope>
    <source>
        <strain evidence="2">2013Ark11</strain>
    </source>
</reference>
<accession>A0A0S4M344</accession>
<dbReference type="OrthoDB" id="9874790at2"/>
<dbReference type="EMBL" id="LN906597">
    <property type="protein sequence ID" value="CUT18199.1"/>
    <property type="molecule type" value="Genomic_DNA"/>
</dbReference>
<dbReference type="RefSeq" id="WP_092490634.1">
    <property type="nucleotide sequence ID" value="NZ_LN906597.1"/>
</dbReference>
<organism evidence="1 2">
    <name type="scientific">Candidatus Ichthyocystis hellenicum</name>
    <dbReference type="NCBI Taxonomy" id="1561003"/>
    <lineage>
        <taxon>Bacteria</taxon>
        <taxon>Pseudomonadati</taxon>
        <taxon>Pseudomonadota</taxon>
        <taxon>Betaproteobacteria</taxon>
        <taxon>Burkholderiales</taxon>
        <taxon>Candidatus Ichthyocystis</taxon>
    </lineage>
</organism>
<dbReference type="Proteomes" id="UP000198651">
    <property type="component" value="Chromosome I"/>
</dbReference>
<evidence type="ECO:0000313" key="1">
    <source>
        <dbReference type="EMBL" id="CUT18199.1"/>
    </source>
</evidence>
<gene>
    <name evidence="1" type="ORF">Ark11_1398</name>
</gene>
<keyword evidence="2" id="KW-1185">Reference proteome</keyword>
<protein>
    <submittedName>
        <fullName evidence="1">Uncharacterized protein</fullName>
    </submittedName>
</protein>
<evidence type="ECO:0000313" key="2">
    <source>
        <dbReference type="Proteomes" id="UP000198651"/>
    </source>
</evidence>
<sequence>MNPIPLRRGGVGGSDVSGTDNQVNGFKAAPLSFGEDSVVAMDSNSCPRFLGDDAQSGSDYYIHGDRAEGKFNRVDPTLTSGHGDNKSIVVDSDILKTSGIVSVASGDNVVLDGETITFKPDVSKNCVSSSYVNEYDSDLDAYLLAETGNVVISPEERDVLEAIMIWNNNMPDE</sequence>
<dbReference type="AlphaFoldDB" id="A0A0S4M344"/>